<evidence type="ECO:0000313" key="2">
    <source>
        <dbReference type="EMBL" id="EJK61014.1"/>
    </source>
</evidence>
<feature type="region of interest" description="Disordered" evidence="1">
    <location>
        <begin position="1"/>
        <end position="71"/>
    </location>
</feature>
<dbReference type="InterPro" id="IPR012292">
    <property type="entry name" value="Globin/Proto"/>
</dbReference>
<evidence type="ECO:0000256" key="1">
    <source>
        <dbReference type="SAM" id="MobiDB-lite"/>
    </source>
</evidence>
<dbReference type="GO" id="GO:0020037">
    <property type="term" value="F:heme binding"/>
    <property type="evidence" value="ECO:0007669"/>
    <property type="project" value="InterPro"/>
</dbReference>
<comment type="caution">
    <text evidence="2">The sequence shown here is derived from an EMBL/GenBank/DDBJ whole genome shotgun (WGS) entry which is preliminary data.</text>
</comment>
<dbReference type="Gene3D" id="1.10.490.10">
    <property type="entry name" value="Globins"/>
    <property type="match status" value="1"/>
</dbReference>
<evidence type="ECO:0000313" key="3">
    <source>
        <dbReference type="Proteomes" id="UP000266841"/>
    </source>
</evidence>
<dbReference type="Proteomes" id="UP000266841">
    <property type="component" value="Unassembled WGS sequence"/>
</dbReference>
<name>K0S7W3_THAOC</name>
<accession>K0S7W3</accession>
<dbReference type="GO" id="GO:0019825">
    <property type="term" value="F:oxygen binding"/>
    <property type="evidence" value="ECO:0007669"/>
    <property type="project" value="InterPro"/>
</dbReference>
<organism evidence="2 3">
    <name type="scientific">Thalassiosira oceanica</name>
    <name type="common">Marine diatom</name>
    <dbReference type="NCBI Taxonomy" id="159749"/>
    <lineage>
        <taxon>Eukaryota</taxon>
        <taxon>Sar</taxon>
        <taxon>Stramenopiles</taxon>
        <taxon>Ochrophyta</taxon>
        <taxon>Bacillariophyta</taxon>
        <taxon>Coscinodiscophyceae</taxon>
        <taxon>Thalassiosirophycidae</taxon>
        <taxon>Thalassiosirales</taxon>
        <taxon>Thalassiosiraceae</taxon>
        <taxon>Thalassiosira</taxon>
    </lineage>
</organism>
<feature type="non-terminal residue" evidence="2">
    <location>
        <position position="213"/>
    </location>
</feature>
<proteinExistence type="predicted"/>
<dbReference type="OrthoDB" id="73141at2759"/>
<dbReference type="eggNOG" id="ENOG502S5ZB">
    <property type="taxonomic scope" value="Eukaryota"/>
</dbReference>
<sequence length="213" mass="24226">MLRIRAKMFASKSKDHQQTDRARVDEEKLLSDADLRAERQALPSSSSPPAPRHLAKPKPEPEPDGDGVEEKVENDEPIPFQYIPVVMQGNKQVPTTGSAALVDEIGGLPSLLGMTSSFYDKAFQDATLDRFIRSHADPHGERFSKWIHAKLTGSDVWNEDRRARVHEPVHDRTSAHVAAWHSPKRPASERGRHFKLDECRVWMRLHFWALRDA</sequence>
<dbReference type="AlphaFoldDB" id="K0S7W3"/>
<feature type="compositionally biased region" description="Basic and acidic residues" evidence="1">
    <location>
        <begin position="12"/>
        <end position="39"/>
    </location>
</feature>
<keyword evidence="3" id="KW-1185">Reference proteome</keyword>
<feature type="compositionally biased region" description="Acidic residues" evidence="1">
    <location>
        <begin position="62"/>
        <end position="71"/>
    </location>
</feature>
<dbReference type="EMBL" id="AGNL01020487">
    <property type="protein sequence ID" value="EJK61014.1"/>
    <property type="molecule type" value="Genomic_DNA"/>
</dbReference>
<reference evidence="2 3" key="1">
    <citation type="journal article" date="2012" name="Genome Biol.">
        <title>Genome and low-iron response of an oceanic diatom adapted to chronic iron limitation.</title>
        <authorList>
            <person name="Lommer M."/>
            <person name="Specht M."/>
            <person name="Roy A.S."/>
            <person name="Kraemer L."/>
            <person name="Andreson R."/>
            <person name="Gutowska M.A."/>
            <person name="Wolf J."/>
            <person name="Bergner S.V."/>
            <person name="Schilhabel M.B."/>
            <person name="Klostermeier U.C."/>
            <person name="Beiko R.G."/>
            <person name="Rosenstiel P."/>
            <person name="Hippler M."/>
            <person name="Laroche J."/>
        </authorList>
    </citation>
    <scope>NUCLEOTIDE SEQUENCE [LARGE SCALE GENOMIC DNA]</scope>
    <source>
        <strain evidence="2 3">CCMP1005</strain>
    </source>
</reference>
<gene>
    <name evidence="2" type="ORF">THAOC_18557</name>
</gene>
<protein>
    <submittedName>
        <fullName evidence="2">Uncharacterized protein</fullName>
    </submittedName>
</protein>